<gene>
    <name evidence="3" type="primary">dltD</name>
    <name evidence="3" type="ORF">H9901_01265</name>
</gene>
<dbReference type="PANTHER" id="PTHR40039">
    <property type="entry name" value="PROTEIN DLTD"/>
    <property type="match status" value="1"/>
</dbReference>
<comment type="similarity">
    <text evidence="1">Belongs to the DltD family.</text>
</comment>
<dbReference type="InterPro" id="IPR006998">
    <property type="entry name" value="DltD"/>
</dbReference>
<reference evidence="3" key="2">
    <citation type="submission" date="2021-04" db="EMBL/GenBank/DDBJ databases">
        <authorList>
            <person name="Gilroy R."/>
        </authorList>
    </citation>
    <scope>NUCLEOTIDE SEQUENCE</scope>
    <source>
        <strain evidence="3">F6-6636</strain>
    </source>
</reference>
<reference evidence="3" key="1">
    <citation type="journal article" date="2021" name="PeerJ">
        <title>Extensive microbial diversity within the chicken gut microbiome revealed by metagenomics and culture.</title>
        <authorList>
            <person name="Gilroy R."/>
            <person name="Ravi A."/>
            <person name="Getino M."/>
            <person name="Pursley I."/>
            <person name="Horton D.L."/>
            <person name="Alikhan N.F."/>
            <person name="Baker D."/>
            <person name="Gharbi K."/>
            <person name="Hall N."/>
            <person name="Watson M."/>
            <person name="Adriaenssens E.M."/>
            <person name="Foster-Nyarko E."/>
            <person name="Jarju S."/>
            <person name="Secka A."/>
            <person name="Antonio M."/>
            <person name="Oren A."/>
            <person name="Chaudhuri R.R."/>
            <person name="La Ragione R."/>
            <person name="Hildebrand F."/>
            <person name="Pallen M.J."/>
        </authorList>
    </citation>
    <scope>NUCLEOTIDE SEQUENCE</scope>
    <source>
        <strain evidence="3">F6-6636</strain>
    </source>
</reference>
<dbReference type="NCBIfam" id="TIGR04092">
    <property type="entry name" value="LTA_DltD"/>
    <property type="match status" value="1"/>
</dbReference>
<proteinExistence type="inferred from homology"/>
<dbReference type="AlphaFoldDB" id="A0A948X0V7"/>
<keyword evidence="1 2" id="KW-0472">Membrane</keyword>
<sequence length="420" mass="48516">MKISKKLWRIFGPLIIAVLLVVVVLFAPIKGHVMHDTLQRAANSLSVNVLKGEMIKDQAMSQNYVPFIGSSELSRMDPFHPSVLAQKYHRNYRPFLLGSAGTLSLTHYFSVQGMGKILNHRKAVVIVSPQWFVKKGVDPNMFQYYYSSLQTTTFLENAKNTQMDRYAAQRLLSLPSGKSDKIIAAALQRVADGKPLSAFQAFYVRYFKGLILKHEDVLFSRLFIKNNQPLLNKQAAKLPTKYNYAQLYQDALRMGAAQTQNNPFRLKDSFYTNRVKKVVKKLKGSQVDFNYTKSPEFSDFELLLNQFAKEKTDVLFVIPPVNKRWMEYTGLKQSMLNNFDRKITYQLRSQGFNNIADLSQDGNQPYFMEDTIHLGWAGWLKVDQYVRPFLKDLHAGKTNYHINNYFYTKAWQQRNPVTVK</sequence>
<dbReference type="SUPFAM" id="SSF52266">
    <property type="entry name" value="SGNH hydrolase"/>
    <property type="match status" value="1"/>
</dbReference>
<keyword evidence="2" id="KW-1133">Transmembrane helix</keyword>
<feature type="transmembrane region" description="Helical" evidence="2">
    <location>
        <begin position="7"/>
        <end position="29"/>
    </location>
</feature>
<dbReference type="PIRSF" id="PIRSF021438">
    <property type="entry name" value="DltD"/>
    <property type="match status" value="1"/>
</dbReference>
<protein>
    <recommendedName>
        <fullName evidence="1">Protein DltD</fullName>
    </recommendedName>
</protein>
<dbReference type="GO" id="GO:0070395">
    <property type="term" value="P:lipoteichoic acid biosynthetic process"/>
    <property type="evidence" value="ECO:0007669"/>
    <property type="project" value="UniProtKB-UniRule"/>
</dbReference>
<evidence type="ECO:0000313" key="3">
    <source>
        <dbReference type="EMBL" id="MBU3851328.1"/>
    </source>
</evidence>
<evidence type="ECO:0000313" key="4">
    <source>
        <dbReference type="Proteomes" id="UP000777303"/>
    </source>
</evidence>
<dbReference type="PANTHER" id="PTHR40039:SF1">
    <property type="entry name" value="PROTEIN DLTD"/>
    <property type="match status" value="1"/>
</dbReference>
<comment type="pathway">
    <text evidence="1">Cell wall biogenesis; lipoteichoic acid biosynthesis.</text>
</comment>
<comment type="caution">
    <text evidence="3">The sequence shown here is derived from an EMBL/GenBank/DDBJ whole genome shotgun (WGS) entry which is preliminary data.</text>
</comment>
<keyword evidence="1" id="KW-1003">Cell membrane</keyword>
<dbReference type="InterPro" id="IPR023896">
    <property type="entry name" value="LTA_DltD"/>
</dbReference>
<name>A0A948X0V7_9LACO</name>
<dbReference type="EMBL" id="JAHLFS010000018">
    <property type="protein sequence ID" value="MBU3851328.1"/>
    <property type="molecule type" value="Genomic_DNA"/>
</dbReference>
<dbReference type="Proteomes" id="UP000777303">
    <property type="component" value="Unassembled WGS sequence"/>
</dbReference>
<keyword evidence="2" id="KW-0812">Transmembrane</keyword>
<accession>A0A948X0V7</accession>
<dbReference type="Pfam" id="PF04914">
    <property type="entry name" value="DltD"/>
    <property type="match status" value="1"/>
</dbReference>
<organism evidence="3 4">
    <name type="scientific">Candidatus Paralactobacillus gallistercoris</name>
    <dbReference type="NCBI Taxonomy" id="2838724"/>
    <lineage>
        <taxon>Bacteria</taxon>
        <taxon>Bacillati</taxon>
        <taxon>Bacillota</taxon>
        <taxon>Bacilli</taxon>
        <taxon>Lactobacillales</taxon>
        <taxon>Lactobacillaceae</taxon>
        <taxon>Lactobacillus</taxon>
    </lineage>
</organism>
<evidence type="ECO:0000256" key="2">
    <source>
        <dbReference type="SAM" id="Phobius"/>
    </source>
</evidence>
<dbReference type="GO" id="GO:0005886">
    <property type="term" value="C:plasma membrane"/>
    <property type="evidence" value="ECO:0007669"/>
    <property type="project" value="UniProtKB-UniRule"/>
</dbReference>
<evidence type="ECO:0000256" key="1">
    <source>
        <dbReference type="PIRNR" id="PIRNR021438"/>
    </source>
</evidence>